<dbReference type="SMART" id="SM00028">
    <property type="entry name" value="TPR"/>
    <property type="match status" value="13"/>
</dbReference>
<protein>
    <submittedName>
        <fullName evidence="4">TPR-like protein</fullName>
    </submittedName>
</protein>
<feature type="repeat" description="TPR" evidence="3">
    <location>
        <begin position="665"/>
        <end position="698"/>
    </location>
</feature>
<keyword evidence="2 3" id="KW-0802">TPR repeat</keyword>
<comment type="caution">
    <text evidence="4">The sequence shown here is derived from an EMBL/GenBank/DDBJ whole genome shotgun (WGS) entry which is preliminary data.</text>
</comment>
<dbReference type="GO" id="GO:0006401">
    <property type="term" value="P:RNA catabolic process"/>
    <property type="evidence" value="ECO:0007669"/>
    <property type="project" value="InterPro"/>
</dbReference>
<evidence type="ECO:0000256" key="3">
    <source>
        <dbReference type="PROSITE-ProRule" id="PRU00339"/>
    </source>
</evidence>
<dbReference type="PANTHER" id="PTHR15704">
    <property type="entry name" value="SUPERKILLER 3 PROTEIN-RELATED"/>
    <property type="match status" value="1"/>
</dbReference>
<dbReference type="Proteomes" id="UP000807353">
    <property type="component" value="Unassembled WGS sequence"/>
</dbReference>
<dbReference type="SUPFAM" id="SSF48452">
    <property type="entry name" value="TPR-like"/>
    <property type="match status" value="5"/>
</dbReference>
<gene>
    <name evidence="4" type="ORF">BDZ94DRAFT_1314958</name>
</gene>
<organism evidence="4 5">
    <name type="scientific">Collybia nuda</name>
    <dbReference type="NCBI Taxonomy" id="64659"/>
    <lineage>
        <taxon>Eukaryota</taxon>
        <taxon>Fungi</taxon>
        <taxon>Dikarya</taxon>
        <taxon>Basidiomycota</taxon>
        <taxon>Agaricomycotina</taxon>
        <taxon>Agaricomycetes</taxon>
        <taxon>Agaricomycetidae</taxon>
        <taxon>Agaricales</taxon>
        <taxon>Tricholomatineae</taxon>
        <taxon>Clitocybaceae</taxon>
        <taxon>Collybia</taxon>
    </lineage>
</organism>
<evidence type="ECO:0000256" key="1">
    <source>
        <dbReference type="ARBA" id="ARBA00022737"/>
    </source>
</evidence>
<dbReference type="Gene3D" id="1.25.40.10">
    <property type="entry name" value="Tetratricopeptide repeat domain"/>
    <property type="match status" value="5"/>
</dbReference>
<dbReference type="GO" id="GO:0055087">
    <property type="term" value="C:Ski complex"/>
    <property type="evidence" value="ECO:0007669"/>
    <property type="project" value="InterPro"/>
</dbReference>
<keyword evidence="5" id="KW-1185">Reference proteome</keyword>
<reference evidence="4" key="1">
    <citation type="submission" date="2020-11" db="EMBL/GenBank/DDBJ databases">
        <authorList>
            <consortium name="DOE Joint Genome Institute"/>
            <person name="Ahrendt S."/>
            <person name="Riley R."/>
            <person name="Andreopoulos W."/>
            <person name="Labutti K."/>
            <person name="Pangilinan J."/>
            <person name="Ruiz-Duenas F.J."/>
            <person name="Barrasa J.M."/>
            <person name="Sanchez-Garcia M."/>
            <person name="Camarero S."/>
            <person name="Miyauchi S."/>
            <person name="Serrano A."/>
            <person name="Linde D."/>
            <person name="Babiker R."/>
            <person name="Drula E."/>
            <person name="Ayuso-Fernandez I."/>
            <person name="Pacheco R."/>
            <person name="Padilla G."/>
            <person name="Ferreira P."/>
            <person name="Barriuso J."/>
            <person name="Kellner H."/>
            <person name="Castanera R."/>
            <person name="Alfaro M."/>
            <person name="Ramirez L."/>
            <person name="Pisabarro A.G."/>
            <person name="Kuo A."/>
            <person name="Tritt A."/>
            <person name="Lipzen A."/>
            <person name="He G."/>
            <person name="Yan M."/>
            <person name="Ng V."/>
            <person name="Cullen D."/>
            <person name="Martin F."/>
            <person name="Rosso M.-N."/>
            <person name="Henrissat B."/>
            <person name="Hibbett D."/>
            <person name="Martinez A.T."/>
            <person name="Grigoriev I.V."/>
        </authorList>
    </citation>
    <scope>NUCLEOTIDE SEQUENCE</scope>
    <source>
        <strain evidence="4">CBS 247.69</strain>
    </source>
</reference>
<dbReference type="InterPro" id="IPR039226">
    <property type="entry name" value="Ski3/TTC37"/>
</dbReference>
<proteinExistence type="predicted"/>
<feature type="repeat" description="TPR" evidence="3">
    <location>
        <begin position="38"/>
        <end position="71"/>
    </location>
</feature>
<evidence type="ECO:0000313" key="5">
    <source>
        <dbReference type="Proteomes" id="UP000807353"/>
    </source>
</evidence>
<dbReference type="InterPro" id="IPR019734">
    <property type="entry name" value="TPR_rpt"/>
</dbReference>
<dbReference type="InterPro" id="IPR040962">
    <property type="entry name" value="TPR_22"/>
</dbReference>
<accession>A0A9P5XVS4</accession>
<feature type="repeat" description="TPR" evidence="3">
    <location>
        <begin position="978"/>
        <end position="1011"/>
    </location>
</feature>
<dbReference type="PANTHER" id="PTHR15704:SF7">
    <property type="entry name" value="SUPERKILLER COMPLEX PROTEIN 3"/>
    <property type="match status" value="1"/>
</dbReference>
<keyword evidence="1" id="KW-0677">Repeat</keyword>
<dbReference type="EMBL" id="MU150412">
    <property type="protein sequence ID" value="KAF9456626.1"/>
    <property type="molecule type" value="Genomic_DNA"/>
</dbReference>
<evidence type="ECO:0000313" key="4">
    <source>
        <dbReference type="EMBL" id="KAF9456626.1"/>
    </source>
</evidence>
<dbReference type="InterPro" id="IPR011990">
    <property type="entry name" value="TPR-like_helical_dom_sf"/>
</dbReference>
<dbReference type="OrthoDB" id="421075at2759"/>
<dbReference type="Pfam" id="PF13432">
    <property type="entry name" value="TPR_16"/>
    <property type="match status" value="3"/>
</dbReference>
<dbReference type="Pfam" id="PF18833">
    <property type="entry name" value="TPR_22"/>
    <property type="match status" value="1"/>
</dbReference>
<dbReference type="PROSITE" id="PS50005">
    <property type="entry name" value="TPR"/>
    <property type="match status" value="4"/>
</dbReference>
<sequence>MSFARNKLKQAKDLLGKKDHAGARDAASQVLEYEPTNYHAHVFLGLSLLELADHEGSEQAYRKAIDLNSNQILAWQGISKFYERTEEWDKYAETLRQLVDMYHAVNDVVKCAETWQSLSSLHRERGSRLQLIDALSLLLPGSSIYNTLSNLPLPDVTKPTSTTTFDAQNVVHNSLSTLEEIVGLLETHEEETLKKEVEKRRTRLGAPGPEQLKKEIGVDIWSVSQLPSLYEEILNHPKTSDGLRREIDSKLLRYKQRYLHALPDIRESASTKANLLKELDILVNGAVILGIPDQLAWSLFLESKDLDAVTAYDYSIIKQFVKLFPVSPMTSLLKGYFNYVGESILEDEGEGNLPEQLSDDGPFDMVLNSFPLIPDSVLASRILADLYLNEMDYENAIKVAKNGLEILYRKENSTGRKLPRVRIGLKVVLSTSLVHLYPPKHHSQALSLIDEVLSQSPTNISCLMGKAFIFQQANKWGEALGLFCKVESLIPDSSDEGLRAREETAWCLCQMGETEQGIASLQAVLKVLTDMKGRELDSARCLWRLGKVNCDKGGSTEEAYRYFIASLKSSPTYAPSFTSLGVYYSKFASPPDPTRASKCFQKAFELDPREAEAARKLAEGFAEDREWDLVDVVARRAIEGEGGFDASINKGASFSTAARYLPINAWAWKALGIVELNRRNYPAAIMGFQVALRTESDDQLSWLRLGEAYSKAGRHVAAIKALDRAHELQPDDWMCTYLMGDVKQQMGHFGDAIAAFKTILNTHPSEVGVLVSLGQAYLDFGRAELAEGFETRAEYSFVASIDVGMKTIHTSPGFRAVAWKTIADAILTLSERSAFDNEEKVRNTLLEVMDILPIELEQSVGVAFPILRDNAPLTGTKLLEVAIAAYSYRVSLGSNEIKAGSTWYDLGIALQSWIRKQDSRENFEKAKRKATECLTQAIREDPGNDVYWASLGDAHFLVNAKMAQHAYIKALEIDSKNVVTWSNLGLLYLYHGDVELANEILYRAQTLDPDYSVAWIGQAMVATTNGHHFESKAMLGHAVELTANEPGADLEFASRVFSELRNVESERSLTINALLPAFFVLDRYCARRPDDASGLHLYGLVCERLGHVDTAMRLMERAIAILEAVYEETEEVEVERRFVAANSNLARLRLGQRDWEGAAEAWESALGLLAEEGSETGEDGLLRAQVQLGLGLVACMRGDLEGALMMFGAALESAASDFIIRGQVMVLLAQTMWAVGTEEFKETAEAQLLECITMDPENLAAINTLAVMAILTDEERLVDATFSEILTLTFEKKRQLDPGRDVDYLLTQNYLGQGAVYKAIGVIQSALFAEPARADVRNELARLMVQGREYAIAGAVLAGVEASGDLEDNQSSLGLKAIARTLEMKWKINKEVIGLREVQRAIMLNPSNISGWQALAYMYSLLESR</sequence>
<evidence type="ECO:0000256" key="2">
    <source>
        <dbReference type="ARBA" id="ARBA00022803"/>
    </source>
</evidence>
<feature type="repeat" description="TPR" evidence="3">
    <location>
        <begin position="699"/>
        <end position="732"/>
    </location>
</feature>
<name>A0A9P5XVS4_9AGAR</name>